<organism evidence="7 8">
    <name type="scientific">Spizellomyces punctatus (strain DAOM BR117)</name>
    <dbReference type="NCBI Taxonomy" id="645134"/>
    <lineage>
        <taxon>Eukaryota</taxon>
        <taxon>Fungi</taxon>
        <taxon>Fungi incertae sedis</taxon>
        <taxon>Chytridiomycota</taxon>
        <taxon>Chytridiomycota incertae sedis</taxon>
        <taxon>Chytridiomycetes</taxon>
        <taxon>Spizellomycetales</taxon>
        <taxon>Spizellomycetaceae</taxon>
        <taxon>Spizellomyces</taxon>
    </lineage>
</organism>
<dbReference type="SMART" id="SM00365">
    <property type="entry name" value="LRR_SD22"/>
    <property type="match status" value="6"/>
</dbReference>
<dbReference type="VEuPathDB" id="FungiDB:SPPG_07175"/>
<dbReference type="Gene3D" id="3.80.10.10">
    <property type="entry name" value="Ribonuclease Inhibitor"/>
    <property type="match status" value="2"/>
</dbReference>
<dbReference type="InterPro" id="IPR050576">
    <property type="entry name" value="Cilia_flagella_integrity"/>
</dbReference>
<feature type="region of interest" description="Disordered" evidence="6">
    <location>
        <begin position="1"/>
        <end position="94"/>
    </location>
</feature>
<accession>A0A0L0HAI8</accession>
<dbReference type="OrthoDB" id="6334211at2759"/>
<evidence type="ECO:0000313" key="8">
    <source>
        <dbReference type="Proteomes" id="UP000053201"/>
    </source>
</evidence>
<dbReference type="AlphaFoldDB" id="A0A0L0HAI8"/>
<dbReference type="PROSITE" id="PS51450">
    <property type="entry name" value="LRR"/>
    <property type="match status" value="6"/>
</dbReference>
<dbReference type="PANTHER" id="PTHR45973">
    <property type="entry name" value="PROTEIN PHOSPHATASE 1 REGULATORY SUBUNIT SDS22-RELATED"/>
    <property type="match status" value="1"/>
</dbReference>
<evidence type="ECO:0000256" key="5">
    <source>
        <dbReference type="ARBA" id="ARBA00023273"/>
    </source>
</evidence>
<keyword evidence="8" id="KW-1185">Reference proteome</keyword>
<dbReference type="Proteomes" id="UP000053201">
    <property type="component" value="Unassembled WGS sequence"/>
</dbReference>
<dbReference type="SUPFAM" id="SSF52058">
    <property type="entry name" value="L domain-like"/>
    <property type="match status" value="1"/>
</dbReference>
<dbReference type="RefSeq" id="XP_016605753.1">
    <property type="nucleotide sequence ID" value="XM_016755348.1"/>
</dbReference>
<dbReference type="PANTHER" id="PTHR45973:SF9">
    <property type="entry name" value="LEUCINE-RICH REPEAT-CONTAINING PROTEIN 46"/>
    <property type="match status" value="1"/>
</dbReference>
<evidence type="ECO:0008006" key="9">
    <source>
        <dbReference type="Google" id="ProtNLM"/>
    </source>
</evidence>
<feature type="compositionally biased region" description="Low complexity" evidence="6">
    <location>
        <begin position="7"/>
        <end position="35"/>
    </location>
</feature>
<evidence type="ECO:0000313" key="7">
    <source>
        <dbReference type="EMBL" id="KNC97713.1"/>
    </source>
</evidence>
<gene>
    <name evidence="7" type="ORF">SPPG_07175</name>
</gene>
<comment type="subcellular location">
    <subcellularLocation>
        <location evidence="1">Cell projection</location>
        <location evidence="1">Cilium</location>
    </subcellularLocation>
</comment>
<dbReference type="GeneID" id="27690413"/>
<dbReference type="InterPro" id="IPR032675">
    <property type="entry name" value="LRR_dom_sf"/>
</dbReference>
<evidence type="ECO:0000256" key="2">
    <source>
        <dbReference type="ARBA" id="ARBA00022614"/>
    </source>
</evidence>
<dbReference type="SMART" id="SM00369">
    <property type="entry name" value="LRR_TYP"/>
    <property type="match status" value="5"/>
</dbReference>
<keyword evidence="5" id="KW-0966">Cell projection</keyword>
<dbReference type="InterPro" id="IPR001611">
    <property type="entry name" value="Leu-rich_rpt"/>
</dbReference>
<dbReference type="STRING" id="645134.A0A0L0HAI8"/>
<dbReference type="InterPro" id="IPR003591">
    <property type="entry name" value="Leu-rich_rpt_typical-subtyp"/>
</dbReference>
<dbReference type="EMBL" id="KQ257463">
    <property type="protein sequence ID" value="KNC97713.1"/>
    <property type="molecule type" value="Genomic_DNA"/>
</dbReference>
<evidence type="ECO:0000256" key="6">
    <source>
        <dbReference type="SAM" id="MobiDB-lite"/>
    </source>
</evidence>
<dbReference type="PRINTS" id="PR00019">
    <property type="entry name" value="LEURICHRPT"/>
</dbReference>
<protein>
    <recommendedName>
        <fullName evidence="9">L domain-like protein</fullName>
    </recommendedName>
</protein>
<keyword evidence="3" id="KW-0677">Repeat</keyword>
<feature type="compositionally biased region" description="Polar residues" evidence="6">
    <location>
        <begin position="43"/>
        <end position="67"/>
    </location>
</feature>
<evidence type="ECO:0000256" key="3">
    <source>
        <dbReference type="ARBA" id="ARBA00022737"/>
    </source>
</evidence>
<name>A0A0L0HAI8_SPIPD</name>
<dbReference type="Pfam" id="PF13516">
    <property type="entry name" value="LRR_6"/>
    <property type="match status" value="1"/>
</dbReference>
<keyword evidence="4" id="KW-0969">Cilium</keyword>
<dbReference type="eggNOG" id="KOG0531">
    <property type="taxonomic scope" value="Eukaryota"/>
</dbReference>
<evidence type="ECO:0000256" key="4">
    <source>
        <dbReference type="ARBA" id="ARBA00023069"/>
    </source>
</evidence>
<dbReference type="Pfam" id="PF14580">
    <property type="entry name" value="LRR_9"/>
    <property type="match status" value="1"/>
</dbReference>
<dbReference type="InParanoid" id="A0A0L0HAI8"/>
<reference evidence="7 8" key="1">
    <citation type="submission" date="2009-08" db="EMBL/GenBank/DDBJ databases">
        <title>The Genome Sequence of Spizellomyces punctatus strain DAOM BR117.</title>
        <authorList>
            <consortium name="The Broad Institute Genome Sequencing Platform"/>
            <person name="Russ C."/>
            <person name="Cuomo C."/>
            <person name="Shea T."/>
            <person name="Young S.K."/>
            <person name="Zeng Q."/>
            <person name="Koehrsen M."/>
            <person name="Haas B."/>
            <person name="Borodovsky M."/>
            <person name="Guigo R."/>
            <person name="Alvarado L."/>
            <person name="Berlin A."/>
            <person name="Bochicchio J."/>
            <person name="Borenstein D."/>
            <person name="Chapman S."/>
            <person name="Chen Z."/>
            <person name="Engels R."/>
            <person name="Freedman E."/>
            <person name="Gellesch M."/>
            <person name="Goldberg J."/>
            <person name="Griggs A."/>
            <person name="Gujja S."/>
            <person name="Heiman D."/>
            <person name="Hepburn T."/>
            <person name="Howarth C."/>
            <person name="Jen D."/>
            <person name="Larson L."/>
            <person name="Lewis B."/>
            <person name="Mehta T."/>
            <person name="Park D."/>
            <person name="Pearson M."/>
            <person name="Roberts A."/>
            <person name="Saif S."/>
            <person name="Shenoy N."/>
            <person name="Sisk P."/>
            <person name="Stolte C."/>
            <person name="Sykes S."/>
            <person name="Thomson T."/>
            <person name="Walk T."/>
            <person name="White J."/>
            <person name="Yandava C."/>
            <person name="Burger G."/>
            <person name="Gray M.W."/>
            <person name="Holland P.W.H."/>
            <person name="King N."/>
            <person name="Lang F.B.F."/>
            <person name="Roger A.J."/>
            <person name="Ruiz-Trillo I."/>
            <person name="Lander E."/>
            <person name="Nusbaum C."/>
        </authorList>
    </citation>
    <scope>NUCLEOTIDE SEQUENCE [LARGE SCALE GENOMIC DNA]</scope>
    <source>
        <strain evidence="7 8">DAOM BR117</strain>
    </source>
</reference>
<evidence type="ECO:0000256" key="1">
    <source>
        <dbReference type="ARBA" id="ARBA00004138"/>
    </source>
</evidence>
<sequence>MSKKPPAASTSRVSSAVTSKLTKSSTNSTTRLSTTSKRRPGSGKSTSQTSLANSGSRANLGSRSVSRASVRPGSAGENKSRGRTPQEGTVASVEDEVLKEDQAVPDVEEIPAVNEEAEYRKRVEALPVPFEVLKRGLSNLGRSPEELKQVYTKLSIPNANISQISFLQNYRYLQILELPGNSISDTSTLSHLRYLTHLDLSGNKLTKALDFDPPYNLQHVDLSKNQITEIGQMGRHRFLARLCLDRNLIRTISGLEDCRYLTHLSLRNNGILMIEGLEGLPIRYLDLRYNRIASLEGLATLGDLEDLYIGHNCITSLTPLPSLPSLRLIDLSFNNLNSIDSLAQLQVLIHLRDLYLSDNPLTNSPSYRLRTVFLLSQLTVLDALPVSPEEKVAAINKYDPPPSVVASVHHAAMLKRQIRREARINKVDIMEGDGSGGEELELEALVEVVHPGERCSSV</sequence>
<proteinExistence type="predicted"/>
<keyword evidence="2" id="KW-0433">Leucine-rich repeat</keyword>